<keyword evidence="8" id="KW-1185">Reference proteome</keyword>
<dbReference type="GO" id="GO:0052381">
    <property type="term" value="F:tRNA dimethylallyltransferase activity"/>
    <property type="evidence" value="ECO:0007669"/>
    <property type="project" value="InterPro"/>
</dbReference>
<dbReference type="InterPro" id="IPR027417">
    <property type="entry name" value="P-loop_NTPase"/>
</dbReference>
<dbReference type="SUPFAM" id="SSF57667">
    <property type="entry name" value="beta-beta-alpha zinc fingers"/>
    <property type="match status" value="1"/>
</dbReference>
<reference evidence="6" key="2">
    <citation type="submission" date="2020-01" db="EMBL/GenBank/DDBJ databases">
        <authorList>
            <person name="Korhonen P.K.K."/>
            <person name="Guangxu M.G."/>
            <person name="Wang T.W."/>
            <person name="Stroehlein A.J.S."/>
            <person name="Young N.D."/>
            <person name="Ang C.-S.A."/>
            <person name="Fernando D.W.F."/>
            <person name="Lu H.L."/>
            <person name="Taylor S.T."/>
            <person name="Ehtesham M.E.M."/>
            <person name="Najaraj S.H.N."/>
            <person name="Harsha G.H.G."/>
            <person name="Madugundu A.M."/>
            <person name="Renuse S.R."/>
            <person name="Holt D.H."/>
            <person name="Pandey A.P."/>
            <person name="Papenfuss A.P."/>
            <person name="Gasser R.B.G."/>
            <person name="Fischer K.F."/>
        </authorList>
    </citation>
    <scope>NUCLEOTIDE SEQUENCE</scope>
    <source>
        <strain evidence="6">SSS_KF_BRIS2020</strain>
    </source>
</reference>
<evidence type="ECO:0000313" key="7">
    <source>
        <dbReference type="EnsemblMetazoa" id="KAF7495893.1"/>
    </source>
</evidence>
<comment type="similarity">
    <text evidence="1">Belongs to the IPP transferase family.</text>
</comment>
<dbReference type="HAMAP" id="MF_00185">
    <property type="entry name" value="IPP_trans"/>
    <property type="match status" value="1"/>
</dbReference>
<dbReference type="GO" id="GO:0008270">
    <property type="term" value="F:zinc ion binding"/>
    <property type="evidence" value="ECO:0007669"/>
    <property type="project" value="InterPro"/>
</dbReference>
<reference evidence="7" key="3">
    <citation type="submission" date="2022-06" db="UniProtKB">
        <authorList>
            <consortium name="EnsemblMetazoa"/>
        </authorList>
    </citation>
    <scope>IDENTIFICATION</scope>
</reference>
<dbReference type="Gene3D" id="3.40.50.300">
    <property type="entry name" value="P-loop containing nucleotide triphosphate hydrolases"/>
    <property type="match status" value="1"/>
</dbReference>
<dbReference type="Gene3D" id="3.30.160.60">
    <property type="entry name" value="Classic Zinc Finger"/>
    <property type="match status" value="1"/>
</dbReference>
<evidence type="ECO:0000256" key="4">
    <source>
        <dbReference type="ARBA" id="ARBA00022840"/>
    </source>
</evidence>
<dbReference type="PANTHER" id="PTHR11088:SF89">
    <property type="entry name" value="TRNA DIMETHYLALLYLTRANSFERASE"/>
    <property type="match status" value="1"/>
</dbReference>
<evidence type="ECO:0000259" key="5">
    <source>
        <dbReference type="SMART" id="SM00451"/>
    </source>
</evidence>
<dbReference type="InterPro" id="IPR036236">
    <property type="entry name" value="Znf_C2H2_sf"/>
</dbReference>
<dbReference type="PANTHER" id="PTHR11088">
    <property type="entry name" value="TRNA DIMETHYLALLYLTRANSFERASE"/>
    <property type="match status" value="1"/>
</dbReference>
<gene>
    <name evidence="6" type="ORF">SSS_3384</name>
</gene>
<dbReference type="Pfam" id="PF01715">
    <property type="entry name" value="IPPT"/>
    <property type="match status" value="1"/>
</dbReference>
<dbReference type="OrthoDB" id="775260at2759"/>
<dbReference type="GO" id="GO:0005524">
    <property type="term" value="F:ATP binding"/>
    <property type="evidence" value="ECO:0007669"/>
    <property type="project" value="UniProtKB-KW"/>
</dbReference>
<dbReference type="InterPro" id="IPR039657">
    <property type="entry name" value="Dimethylallyltransferase"/>
</dbReference>
<keyword evidence="2 6" id="KW-0808">Transferase</keyword>
<dbReference type="InterPro" id="IPR013087">
    <property type="entry name" value="Znf_C2H2_type"/>
</dbReference>
<dbReference type="Proteomes" id="UP000070412">
    <property type="component" value="Unassembled WGS sequence"/>
</dbReference>
<dbReference type="SUPFAM" id="SSF52540">
    <property type="entry name" value="P-loop containing nucleoside triphosphate hydrolases"/>
    <property type="match status" value="1"/>
</dbReference>
<dbReference type="InterPro" id="IPR018022">
    <property type="entry name" value="IPT"/>
</dbReference>
<evidence type="ECO:0000256" key="1">
    <source>
        <dbReference type="ARBA" id="ARBA00005842"/>
    </source>
</evidence>
<evidence type="ECO:0000313" key="8">
    <source>
        <dbReference type="Proteomes" id="UP000070412"/>
    </source>
</evidence>
<keyword evidence="3" id="KW-0547">Nucleotide-binding</keyword>
<proteinExistence type="inferred from homology"/>
<dbReference type="AlphaFoldDB" id="A0A834RKA2"/>
<dbReference type="GO" id="GO:0005739">
    <property type="term" value="C:mitochondrion"/>
    <property type="evidence" value="ECO:0007669"/>
    <property type="project" value="TreeGrafter"/>
</dbReference>
<dbReference type="Gene3D" id="1.10.20.140">
    <property type="match status" value="1"/>
</dbReference>
<evidence type="ECO:0000256" key="3">
    <source>
        <dbReference type="ARBA" id="ARBA00022741"/>
    </source>
</evidence>
<dbReference type="SMART" id="SM00451">
    <property type="entry name" value="ZnF_U1"/>
    <property type="match status" value="1"/>
</dbReference>
<evidence type="ECO:0000256" key="2">
    <source>
        <dbReference type="ARBA" id="ARBA00022679"/>
    </source>
</evidence>
<keyword evidence="4" id="KW-0067">ATP-binding</keyword>
<dbReference type="Pfam" id="PF12874">
    <property type="entry name" value="zf-met"/>
    <property type="match status" value="1"/>
</dbReference>
<feature type="domain" description="U1-type" evidence="5">
    <location>
        <begin position="469"/>
        <end position="503"/>
    </location>
</feature>
<sequence>MNQGNRRANRITCFRIDSHMADCFEIAAMFSLKLLRSKFKLFISTSRMINNYQSNPLIIIFGATGCGKTRLSLELAKHFPVEIISADSMQIYKALDIATNKASQQERNSVSHHLIDIIEPFESFNVRNYQILALKCIDDIIARNKYPIVVGGTNYYIESIIYHNLIDSESVPFSNQQTISSSVRETIENQSRKIFPIDTVEELLSIKITTQNLKCTSNEKLHKFLSCIDPRSAEILHINDRRKIIRSLQVFQQTGHSMSEILDEQRSRGSKHGGPLRFENSIILWLDCEKEVLEKRLDKRVDDMIEDGLIQELITFHENYNQKRLDQDENIDYTEGIFQTIGLKEFHQYLVMDQNDRDSPQGRLKLENGIELFRQRTKGYVNKQLKWLRRRFLIDDQIRKVPNVYRLNTTNLDEWNENVLEKAIMIVQKSIEVIKSDDVERKERIIEEFLNPIRFKKLSAENSDEAFISGKFYCDICNLTCSGGKSFKEHLQSKRHRFHMKSLNHDSN</sequence>
<dbReference type="EMBL" id="WVUK01000044">
    <property type="protein sequence ID" value="KAF7495893.1"/>
    <property type="molecule type" value="Genomic_DNA"/>
</dbReference>
<reference evidence="8" key="1">
    <citation type="journal article" date="2020" name="PLoS Negl. Trop. Dis.">
        <title>High-quality nuclear genome for Sarcoptes scabiei-A critical resource for a neglected parasite.</title>
        <authorList>
            <person name="Korhonen P.K."/>
            <person name="Gasser R.B."/>
            <person name="Ma G."/>
            <person name="Wang T."/>
            <person name="Stroehlein A.J."/>
            <person name="Young N.D."/>
            <person name="Ang C.S."/>
            <person name="Fernando D.D."/>
            <person name="Lu H.C."/>
            <person name="Taylor S."/>
            <person name="Reynolds S.L."/>
            <person name="Mofiz E."/>
            <person name="Najaraj S.H."/>
            <person name="Gowda H."/>
            <person name="Madugundu A."/>
            <person name="Renuse S."/>
            <person name="Holt D."/>
            <person name="Pandey A."/>
            <person name="Papenfuss A.T."/>
            <person name="Fischer K."/>
        </authorList>
    </citation>
    <scope>NUCLEOTIDE SEQUENCE [LARGE SCALE GENOMIC DNA]</scope>
</reference>
<protein>
    <submittedName>
        <fullName evidence="6">tRNA dimethylallyltransferase, mitochondrial</fullName>
    </submittedName>
</protein>
<name>A0A834RKA2_SARSC</name>
<dbReference type="InterPro" id="IPR003604">
    <property type="entry name" value="Matrin/U1-like-C_Znf_C2H2"/>
</dbReference>
<accession>A0A834RKA2</accession>
<dbReference type="GO" id="GO:0003676">
    <property type="term" value="F:nucleic acid binding"/>
    <property type="evidence" value="ECO:0007669"/>
    <property type="project" value="InterPro"/>
</dbReference>
<dbReference type="GO" id="GO:0006400">
    <property type="term" value="P:tRNA modification"/>
    <property type="evidence" value="ECO:0007669"/>
    <property type="project" value="TreeGrafter"/>
</dbReference>
<evidence type="ECO:0000313" key="6">
    <source>
        <dbReference type="EMBL" id="KAF7495893.1"/>
    </source>
</evidence>
<dbReference type="EnsemblMetazoa" id="SSS_3384s_mrna">
    <property type="protein sequence ID" value="KAF7495893.1"/>
    <property type="gene ID" value="SSS_3384"/>
</dbReference>
<organism evidence="6">
    <name type="scientific">Sarcoptes scabiei</name>
    <name type="common">Itch mite</name>
    <name type="synonym">Acarus scabiei</name>
    <dbReference type="NCBI Taxonomy" id="52283"/>
    <lineage>
        <taxon>Eukaryota</taxon>
        <taxon>Metazoa</taxon>
        <taxon>Ecdysozoa</taxon>
        <taxon>Arthropoda</taxon>
        <taxon>Chelicerata</taxon>
        <taxon>Arachnida</taxon>
        <taxon>Acari</taxon>
        <taxon>Acariformes</taxon>
        <taxon>Sarcoptiformes</taxon>
        <taxon>Astigmata</taxon>
        <taxon>Psoroptidia</taxon>
        <taxon>Sarcoptoidea</taxon>
        <taxon>Sarcoptidae</taxon>
        <taxon>Sarcoptinae</taxon>
        <taxon>Sarcoptes</taxon>
    </lineage>
</organism>